<feature type="signal peptide" evidence="1">
    <location>
        <begin position="1"/>
        <end position="20"/>
    </location>
</feature>
<accession>A0A066RQJ2</accession>
<evidence type="ECO:0000259" key="2">
    <source>
        <dbReference type="Pfam" id="PF07603"/>
    </source>
</evidence>
<proteinExistence type="predicted"/>
<organism evidence="3 4">
    <name type="scientific">Photobacterium galatheae</name>
    <dbReference type="NCBI Taxonomy" id="1654360"/>
    <lineage>
        <taxon>Bacteria</taxon>
        <taxon>Pseudomonadati</taxon>
        <taxon>Pseudomonadota</taxon>
        <taxon>Gammaproteobacteria</taxon>
        <taxon>Vibrionales</taxon>
        <taxon>Vibrionaceae</taxon>
        <taxon>Photobacterium</taxon>
    </lineage>
</organism>
<keyword evidence="4" id="KW-1185">Reference proteome</keyword>
<gene>
    <name evidence="3" type="ORF">EA58_04765</name>
</gene>
<dbReference type="Pfam" id="PF07603">
    <property type="entry name" value="Lcl_C"/>
    <property type="match status" value="1"/>
</dbReference>
<dbReference type="PANTHER" id="PTHR35812">
    <property type="entry name" value="LIPOPROTEIN"/>
    <property type="match status" value="1"/>
</dbReference>
<dbReference type="InterPro" id="IPR011460">
    <property type="entry name" value="Lcl_C"/>
</dbReference>
<dbReference type="Proteomes" id="UP000027192">
    <property type="component" value="Unassembled WGS sequence"/>
</dbReference>
<evidence type="ECO:0000313" key="3">
    <source>
        <dbReference type="EMBL" id="KDM92685.1"/>
    </source>
</evidence>
<keyword evidence="1" id="KW-0732">Signal</keyword>
<protein>
    <recommendedName>
        <fullName evidence="2">Lcl C-terminal domain-containing protein</fullName>
    </recommendedName>
</protein>
<feature type="chain" id="PRO_5001625993" description="Lcl C-terminal domain-containing protein" evidence="1">
    <location>
        <begin position="21"/>
        <end position="187"/>
    </location>
</feature>
<evidence type="ECO:0000313" key="4">
    <source>
        <dbReference type="Proteomes" id="UP000027192"/>
    </source>
</evidence>
<evidence type="ECO:0000256" key="1">
    <source>
        <dbReference type="SAM" id="SignalP"/>
    </source>
</evidence>
<feature type="domain" description="Lcl C-terminal" evidence="2">
    <location>
        <begin position="44"/>
        <end position="182"/>
    </location>
</feature>
<comment type="caution">
    <text evidence="3">The sequence shown here is derived from an EMBL/GenBank/DDBJ whole genome shotgun (WGS) entry which is preliminary data.</text>
</comment>
<dbReference type="PANTHER" id="PTHR35812:SF1">
    <property type="entry name" value="LIPOPROTEIN"/>
    <property type="match status" value="1"/>
</dbReference>
<dbReference type="EMBL" id="JMIB01000006">
    <property type="protein sequence ID" value="KDM92685.1"/>
    <property type="molecule type" value="Genomic_DNA"/>
</dbReference>
<reference evidence="3 4" key="1">
    <citation type="submission" date="2014-04" db="EMBL/GenBank/DDBJ databases">
        <title>Draft genome sequence of Photobacterium halotolerans S2753: a solonamide, ngercheumicin and holomycin producer.</title>
        <authorList>
            <person name="Machado H.R."/>
            <person name="Gram L."/>
        </authorList>
    </citation>
    <scope>NUCLEOTIDE SEQUENCE [LARGE SCALE GENOMIC DNA]</scope>
    <source>
        <strain evidence="3 4">S2753</strain>
    </source>
</reference>
<dbReference type="AlphaFoldDB" id="A0A066RQJ2"/>
<sequence length="187" mass="20429">MKKIIGTIFCALVCSANAMAAMQSCGLDLEASAPDIRFQDNGNGTVTDLQTNLVWRRCLLGTQWNSQQQTCDGTPEGYSWKKALFQINLNEKNAVVDGVTGWRMPNIKELVSLREVACISPAVNLKAFPGFIKTEDDKYATTSNVWSSTPHAQSQNILVLGLNDGMIIHYGAQDADFGVLLVSDNAR</sequence>
<dbReference type="STRING" id="1654360.EA58_04765"/>
<dbReference type="PROSITE" id="PS51257">
    <property type="entry name" value="PROKAR_LIPOPROTEIN"/>
    <property type="match status" value="1"/>
</dbReference>
<name>A0A066RQJ2_9GAMM</name>